<sequence length="320" mass="36551">MKKRSRSLYLEKETNHSTTKRLKPKDPKIEALQELYQLHPNINGRSVWFFPTLTKSAEAWIKTLSGKRFFKGKKSALATIFLEPSCKGPSVGQIIRGNSYTSYFKNAEVISLFNIKNTLSMMIRNDTEFMGITLTEGDSYLHLTLPGTNGQKELCIKQASHASDERIKCFMFVNGYEVRDNFLKESGVKSHKISTIKDILSIVQFFKKLHVCVGQCTKGFKQTSHLRGDHLYSNVLGPTNDHEIIANLENKGVDNEAYRAVDCILLVREGNVIKFQKELTENLRNRLKMKIEAEEEYASELLISMVHSVVDEVLDKKHEN</sequence>
<comment type="caution">
    <text evidence="2">The sequence shown here is derived from an EMBL/GenBank/DDBJ whole genome shotgun (WGS) entry which is preliminary data.</text>
</comment>
<evidence type="ECO:0000256" key="1">
    <source>
        <dbReference type="SAM" id="MobiDB-lite"/>
    </source>
</evidence>
<accession>A0A9N9GTF7</accession>
<dbReference type="Proteomes" id="UP000789572">
    <property type="component" value="Unassembled WGS sequence"/>
</dbReference>
<feature type="region of interest" description="Disordered" evidence="1">
    <location>
        <begin position="1"/>
        <end position="23"/>
    </location>
</feature>
<reference evidence="2" key="1">
    <citation type="submission" date="2021-06" db="EMBL/GenBank/DDBJ databases">
        <authorList>
            <person name="Kallberg Y."/>
            <person name="Tangrot J."/>
            <person name="Rosling A."/>
        </authorList>
    </citation>
    <scope>NUCLEOTIDE SEQUENCE</scope>
    <source>
        <strain evidence="2">IA702</strain>
    </source>
</reference>
<gene>
    <name evidence="2" type="ORF">POCULU_LOCUS8604</name>
</gene>
<dbReference type="OrthoDB" id="2444511at2759"/>
<proteinExistence type="predicted"/>
<organism evidence="2 3">
    <name type="scientific">Paraglomus occultum</name>
    <dbReference type="NCBI Taxonomy" id="144539"/>
    <lineage>
        <taxon>Eukaryota</taxon>
        <taxon>Fungi</taxon>
        <taxon>Fungi incertae sedis</taxon>
        <taxon>Mucoromycota</taxon>
        <taxon>Glomeromycotina</taxon>
        <taxon>Glomeromycetes</taxon>
        <taxon>Paraglomerales</taxon>
        <taxon>Paraglomeraceae</taxon>
        <taxon>Paraglomus</taxon>
    </lineage>
</organism>
<dbReference type="AlphaFoldDB" id="A0A9N9GTF7"/>
<evidence type="ECO:0000313" key="3">
    <source>
        <dbReference type="Proteomes" id="UP000789572"/>
    </source>
</evidence>
<feature type="non-terminal residue" evidence="2">
    <location>
        <position position="1"/>
    </location>
</feature>
<keyword evidence="3" id="KW-1185">Reference proteome</keyword>
<dbReference type="EMBL" id="CAJVPJ010002586">
    <property type="protein sequence ID" value="CAG8625006.1"/>
    <property type="molecule type" value="Genomic_DNA"/>
</dbReference>
<evidence type="ECO:0000313" key="2">
    <source>
        <dbReference type="EMBL" id="CAG8625006.1"/>
    </source>
</evidence>
<name>A0A9N9GTF7_9GLOM</name>
<protein>
    <submittedName>
        <fullName evidence="2">7286_t:CDS:1</fullName>
    </submittedName>
</protein>